<protein>
    <submittedName>
        <fullName evidence="2">Uncharacterized protein</fullName>
    </submittedName>
</protein>
<evidence type="ECO:0000313" key="3">
    <source>
        <dbReference type="Proteomes" id="UP000002640"/>
    </source>
</evidence>
<gene>
    <name evidence="2" type="ORF">PHYSODRAFT_309331</name>
</gene>
<feature type="region of interest" description="Disordered" evidence="1">
    <location>
        <begin position="222"/>
        <end position="336"/>
    </location>
</feature>
<feature type="region of interest" description="Disordered" evidence="1">
    <location>
        <begin position="1"/>
        <end position="203"/>
    </location>
</feature>
<feature type="compositionally biased region" description="Basic and acidic residues" evidence="1">
    <location>
        <begin position="321"/>
        <end position="331"/>
    </location>
</feature>
<accession>G4YIP6</accession>
<dbReference type="RefSeq" id="XP_009515741.1">
    <property type="nucleotide sequence ID" value="XM_009517446.1"/>
</dbReference>
<feature type="compositionally biased region" description="Polar residues" evidence="1">
    <location>
        <begin position="225"/>
        <end position="253"/>
    </location>
</feature>
<feature type="compositionally biased region" description="Basic and acidic residues" evidence="1">
    <location>
        <begin position="75"/>
        <end position="98"/>
    </location>
</feature>
<dbReference type="Proteomes" id="UP000002640">
    <property type="component" value="Unassembled WGS sequence"/>
</dbReference>
<feature type="compositionally biased region" description="Basic and acidic residues" evidence="1">
    <location>
        <begin position="303"/>
        <end position="313"/>
    </location>
</feature>
<feature type="region of interest" description="Disordered" evidence="1">
    <location>
        <begin position="433"/>
        <end position="455"/>
    </location>
</feature>
<evidence type="ECO:0000313" key="2">
    <source>
        <dbReference type="EMBL" id="EGZ28466.1"/>
    </source>
</evidence>
<keyword evidence="3" id="KW-1185">Reference proteome</keyword>
<feature type="compositionally biased region" description="Basic and acidic residues" evidence="1">
    <location>
        <begin position="10"/>
        <end position="26"/>
    </location>
</feature>
<feature type="compositionally biased region" description="Acidic residues" evidence="1">
    <location>
        <begin position="27"/>
        <end position="38"/>
    </location>
</feature>
<feature type="compositionally biased region" description="Acidic residues" evidence="1">
    <location>
        <begin position="289"/>
        <end position="302"/>
    </location>
</feature>
<dbReference type="SMR" id="G4YIP6"/>
<feature type="region of interest" description="Disordered" evidence="1">
    <location>
        <begin position="628"/>
        <end position="656"/>
    </location>
</feature>
<proteinExistence type="predicted"/>
<feature type="region of interest" description="Disordered" evidence="1">
    <location>
        <begin position="362"/>
        <end position="386"/>
    </location>
</feature>
<dbReference type="InParanoid" id="G4YIP6"/>
<dbReference type="AlphaFoldDB" id="G4YIP6"/>
<organism evidence="2 3">
    <name type="scientific">Phytophthora sojae (strain P6497)</name>
    <name type="common">Soybean stem and root rot agent</name>
    <name type="synonym">Phytophthora megasperma f. sp. glycines</name>
    <dbReference type="NCBI Taxonomy" id="1094619"/>
    <lineage>
        <taxon>Eukaryota</taxon>
        <taxon>Sar</taxon>
        <taxon>Stramenopiles</taxon>
        <taxon>Oomycota</taxon>
        <taxon>Peronosporomycetes</taxon>
        <taxon>Peronosporales</taxon>
        <taxon>Peronosporaceae</taxon>
        <taxon>Phytophthora</taxon>
    </lineage>
</organism>
<feature type="compositionally biased region" description="Low complexity" evidence="1">
    <location>
        <begin position="169"/>
        <end position="193"/>
    </location>
</feature>
<dbReference type="EMBL" id="JH159151">
    <property type="protein sequence ID" value="EGZ28466.1"/>
    <property type="molecule type" value="Genomic_DNA"/>
</dbReference>
<dbReference type="KEGG" id="psoj:PHYSODRAFT_309331"/>
<evidence type="ECO:0000256" key="1">
    <source>
        <dbReference type="SAM" id="MobiDB-lite"/>
    </source>
</evidence>
<feature type="compositionally biased region" description="Basic and acidic residues" evidence="1">
    <location>
        <begin position="362"/>
        <end position="382"/>
    </location>
</feature>
<reference evidence="2 3" key="1">
    <citation type="journal article" date="2006" name="Science">
        <title>Phytophthora genome sequences uncover evolutionary origins and mechanisms of pathogenesis.</title>
        <authorList>
            <person name="Tyler B.M."/>
            <person name="Tripathy S."/>
            <person name="Zhang X."/>
            <person name="Dehal P."/>
            <person name="Jiang R.H."/>
            <person name="Aerts A."/>
            <person name="Arredondo F.D."/>
            <person name="Baxter L."/>
            <person name="Bensasson D."/>
            <person name="Beynon J.L."/>
            <person name="Chapman J."/>
            <person name="Damasceno C.M."/>
            <person name="Dorrance A.E."/>
            <person name="Dou D."/>
            <person name="Dickerman A.W."/>
            <person name="Dubchak I.L."/>
            <person name="Garbelotto M."/>
            <person name="Gijzen M."/>
            <person name="Gordon S.G."/>
            <person name="Govers F."/>
            <person name="Grunwald N.J."/>
            <person name="Huang W."/>
            <person name="Ivors K.L."/>
            <person name="Jones R.W."/>
            <person name="Kamoun S."/>
            <person name="Krampis K."/>
            <person name="Lamour K.H."/>
            <person name="Lee M.K."/>
            <person name="McDonald W.H."/>
            <person name="Medina M."/>
            <person name="Meijer H.J."/>
            <person name="Nordberg E.K."/>
            <person name="Maclean D.J."/>
            <person name="Ospina-Giraldo M.D."/>
            <person name="Morris P.F."/>
            <person name="Phuntumart V."/>
            <person name="Putnam N.H."/>
            <person name="Rash S."/>
            <person name="Rose J.K."/>
            <person name="Sakihama Y."/>
            <person name="Salamov A.A."/>
            <person name="Savidor A."/>
            <person name="Scheuring C.F."/>
            <person name="Smith B.M."/>
            <person name="Sobral B.W."/>
            <person name="Terry A."/>
            <person name="Torto-Alalibo T.A."/>
            <person name="Win J."/>
            <person name="Xu Z."/>
            <person name="Zhang H."/>
            <person name="Grigoriev I.V."/>
            <person name="Rokhsar D.S."/>
            <person name="Boore J.L."/>
        </authorList>
    </citation>
    <scope>NUCLEOTIDE SEQUENCE [LARGE SCALE GENOMIC DNA]</scope>
    <source>
        <strain evidence="2 3">P6497</strain>
    </source>
</reference>
<name>G4YIP6_PHYSP</name>
<feature type="compositionally biased region" description="Basic and acidic residues" evidence="1">
    <location>
        <begin position="642"/>
        <end position="656"/>
    </location>
</feature>
<sequence length="857" mass="95613">MFLELSFDSRTGDKEVSTSKAWRYDNDDQQEMSLDELISDFRQSATSRRSKLDESVSHSQASPLQVASPPKHSKAKESGKKNRSFADRARVAQRDAVARRSVGRTAHKDARGDDSSDDDGAVMPMPRLEQVLRNKPSLLPKRRVPPVAASARLKTASRQSRKPPPPSPVLSSPSLSPASLSPVTSSSAASSLSMPDATLTPDEDSIDALIGKDIRELNKLIAASSRGSQKGTRAAKSPSSDEITQVLRQNTRFGTKGAKSLRPRLQLQMTRDSKSRSAVPESPPPPPPPDDESDEDEEDSFAEEIRKLRESRRLNSLPVKAPEKEEQKDEVEPTSSEICATAALKVRNASNAINGLLLEALKPFEDRKREEDESQALEEKNAGGDSAIRKAAQAELQTATQTIVSQLDLTFADMAERRKADLKAEADAAAAAKDAEKKEKEAVEEKKKADEKEAKQREMEILRLIPMQGKLLTCSADIENVLVQLETMDASTVNEPAGGALSMEDELKTLRNHTQRKIEAIEARMAGSTSTKAQDDRSSGISRRTVDWVQDNFQMSQTIPASRGDNQQIKTTVSSDVYTTTTEEEGPLQEVLQRHVLEKLDLTMLKLKHVLAIDAKVSAEIQAKQKREEEERAKQLAQQQLEDERKQQELEDAENARRRVMGLTSLDDVEGWVEEGRQLHDKFDHDRTLNRLLDSLENHMNAQNTEDSSSFMRTMHRNQEEALRQFDYLTSVMPAQNLAGSFNPNEMGTQRNDRRYRLLWLTLEEPHPFVGSTCYNMMRATAVNTKVNVGNGALRRGGRNIIVGMEPVDTKSISGARFERYRRIVDRKRHGFKVTADCRPPEALATTQLFCNVGQFR</sequence>
<dbReference type="GeneID" id="20643131"/>
<dbReference type="OMA" id="RYDHEDK"/>